<gene>
    <name evidence="1" type="ORF">CJ231_07000</name>
</gene>
<dbReference type="EMBL" id="PNGJ01000005">
    <property type="protein sequence ID" value="PMC24029.1"/>
    <property type="molecule type" value="Genomic_DNA"/>
</dbReference>
<reference evidence="1 2" key="1">
    <citation type="submission" date="2017-09" db="EMBL/GenBank/DDBJ databases">
        <title>Bacterial strain isolated from the female urinary microbiota.</title>
        <authorList>
            <person name="Thomas-White K."/>
            <person name="Kumar N."/>
            <person name="Forster S."/>
            <person name="Putonti C."/>
            <person name="Lawley T."/>
            <person name="Wolfe A.J."/>
        </authorList>
    </citation>
    <scope>NUCLEOTIDE SEQUENCE [LARGE SCALE GENOMIC DNA]</scope>
    <source>
        <strain evidence="1 2">UMB0536</strain>
    </source>
</reference>
<accession>A0A2N6QQL1</accession>
<name>A0A2N6QQL1_9BACT</name>
<organism evidence="1 2">
    <name type="scientific">Hoylesella buccalis</name>
    <dbReference type="NCBI Taxonomy" id="28127"/>
    <lineage>
        <taxon>Bacteria</taxon>
        <taxon>Pseudomonadati</taxon>
        <taxon>Bacteroidota</taxon>
        <taxon>Bacteroidia</taxon>
        <taxon>Bacteroidales</taxon>
        <taxon>Prevotellaceae</taxon>
        <taxon>Hoylesella</taxon>
    </lineage>
</organism>
<dbReference type="Proteomes" id="UP000235564">
    <property type="component" value="Unassembled WGS sequence"/>
</dbReference>
<proteinExistence type="predicted"/>
<sequence length="62" mass="6963">MHKIGCALTKQTSFLCLRLALFLHKIGCASTKQTVLNAFGGLYPSESGKNSYFIIYEHLRIE</sequence>
<protein>
    <submittedName>
        <fullName evidence="1">Uncharacterized protein</fullName>
    </submittedName>
</protein>
<evidence type="ECO:0000313" key="1">
    <source>
        <dbReference type="EMBL" id="PMC24029.1"/>
    </source>
</evidence>
<evidence type="ECO:0000313" key="2">
    <source>
        <dbReference type="Proteomes" id="UP000235564"/>
    </source>
</evidence>
<comment type="caution">
    <text evidence="1">The sequence shown here is derived from an EMBL/GenBank/DDBJ whole genome shotgun (WGS) entry which is preliminary data.</text>
</comment>
<dbReference type="AlphaFoldDB" id="A0A2N6QQL1"/>